<organism evidence="1 2">
    <name type="scientific">Venturia effusa</name>
    <dbReference type="NCBI Taxonomy" id="50376"/>
    <lineage>
        <taxon>Eukaryota</taxon>
        <taxon>Fungi</taxon>
        <taxon>Dikarya</taxon>
        <taxon>Ascomycota</taxon>
        <taxon>Pezizomycotina</taxon>
        <taxon>Dothideomycetes</taxon>
        <taxon>Pleosporomycetidae</taxon>
        <taxon>Venturiales</taxon>
        <taxon>Venturiaceae</taxon>
        <taxon>Venturia</taxon>
    </lineage>
</organism>
<gene>
    <name evidence="1" type="ORF">FKW77_009199</name>
</gene>
<protein>
    <submittedName>
        <fullName evidence="1">Uncharacterized protein</fullName>
    </submittedName>
</protein>
<name>A0A517KX70_9PEZI</name>
<evidence type="ECO:0000313" key="1">
    <source>
        <dbReference type="EMBL" id="QDS67981.1"/>
    </source>
</evidence>
<evidence type="ECO:0000313" key="2">
    <source>
        <dbReference type="Proteomes" id="UP000316270"/>
    </source>
</evidence>
<reference evidence="1 2" key="1">
    <citation type="submission" date="2019-07" db="EMBL/GenBank/DDBJ databases">
        <title>Finished genome of Venturia effusa.</title>
        <authorList>
            <person name="Young C.A."/>
            <person name="Cox M.P."/>
            <person name="Ganley A.R.D."/>
            <person name="David W.J."/>
        </authorList>
    </citation>
    <scope>NUCLEOTIDE SEQUENCE [LARGE SCALE GENOMIC DNA]</scope>
    <source>
        <strain evidence="2">albino</strain>
    </source>
</reference>
<keyword evidence="2" id="KW-1185">Reference proteome</keyword>
<dbReference type="Proteomes" id="UP000316270">
    <property type="component" value="Chromosome 1"/>
</dbReference>
<proteinExistence type="predicted"/>
<dbReference type="OrthoDB" id="3913929at2759"/>
<dbReference type="AlphaFoldDB" id="A0A517KX70"/>
<accession>A0A517KX70</accession>
<dbReference type="EMBL" id="CP042185">
    <property type="protein sequence ID" value="QDS67981.1"/>
    <property type="molecule type" value="Genomic_DNA"/>
</dbReference>
<sequence length="361" mass="42031">MSASQTSVYVPNHFWGKNIFDLHPPPPSRILPPSQLARNYRTQTSGIEDRATCWWDMDDAEPIFDSFARSRDTKAPKPNSSFWKRFAELPGEVRNQIHDELFETDTDLFTVSFGLHLGKSYHAEAVYSGTHRIPLGLFYQQDLETDFLNEIIDRWCATVKFHLVESFELNIKRPWPNLRAPAHKSSSLHLKRYLDPAADHIIPQLRGTIWFPRMRRCYLKLNLFCLRSLMKHDKRGRENLGSCLSEIGVVLKQAKALTDLRIDVVLWPQKMPSMKERERPKFINTDDLNYRWDSSDKDNLASFLETCFAPLKEVPGIRTLRIYGVNLIDAWWSAEEPDNFQYRIPSHLPASSSQRHFIPAM</sequence>